<feature type="compositionally biased region" description="Polar residues" evidence="1">
    <location>
        <begin position="36"/>
        <end position="54"/>
    </location>
</feature>
<name>A0A0H2RJH7_9AGAM</name>
<accession>A0A0H2RJH7</accession>
<dbReference type="InParanoid" id="A0A0H2RJH7"/>
<proteinExistence type="predicted"/>
<evidence type="ECO:0000313" key="3">
    <source>
        <dbReference type="Proteomes" id="UP000053477"/>
    </source>
</evidence>
<protein>
    <submittedName>
        <fullName evidence="2">Uncharacterized protein</fullName>
    </submittedName>
</protein>
<feature type="region of interest" description="Disordered" evidence="1">
    <location>
        <begin position="36"/>
        <end position="56"/>
    </location>
</feature>
<evidence type="ECO:0000313" key="2">
    <source>
        <dbReference type="EMBL" id="KLO04916.1"/>
    </source>
</evidence>
<gene>
    <name evidence="2" type="ORF">SCHPADRAFT_742682</name>
</gene>
<feature type="compositionally biased region" description="Basic residues" evidence="1">
    <location>
        <begin position="77"/>
        <end position="86"/>
    </location>
</feature>
<dbReference type="EMBL" id="KQ086404">
    <property type="protein sequence ID" value="KLO04916.1"/>
    <property type="molecule type" value="Genomic_DNA"/>
</dbReference>
<dbReference type="Proteomes" id="UP000053477">
    <property type="component" value="Unassembled WGS sequence"/>
</dbReference>
<feature type="region of interest" description="Disordered" evidence="1">
    <location>
        <begin position="77"/>
        <end position="103"/>
    </location>
</feature>
<sequence length="103" mass="11360">MPNGTLFFSTTTTSPVRSFPSRVHFCLGPTMTTLASGQQNSLAYSPKSRTSSKPFASALSDKLAASSYYERPRRLSPRRFAASHRHQSPELVVSRNESRHADG</sequence>
<reference evidence="2 3" key="1">
    <citation type="submission" date="2015-04" db="EMBL/GenBank/DDBJ databases">
        <title>Complete genome sequence of Schizopora paradoxa KUC8140, a cosmopolitan wood degrader in East Asia.</title>
        <authorList>
            <consortium name="DOE Joint Genome Institute"/>
            <person name="Min B."/>
            <person name="Park H."/>
            <person name="Jang Y."/>
            <person name="Kim J.-J."/>
            <person name="Kim K.H."/>
            <person name="Pangilinan J."/>
            <person name="Lipzen A."/>
            <person name="Riley R."/>
            <person name="Grigoriev I.V."/>
            <person name="Spatafora J.W."/>
            <person name="Choi I.-G."/>
        </authorList>
    </citation>
    <scope>NUCLEOTIDE SEQUENCE [LARGE SCALE GENOMIC DNA]</scope>
    <source>
        <strain evidence="2 3">KUC8140</strain>
    </source>
</reference>
<keyword evidence="3" id="KW-1185">Reference proteome</keyword>
<evidence type="ECO:0000256" key="1">
    <source>
        <dbReference type="SAM" id="MobiDB-lite"/>
    </source>
</evidence>
<organism evidence="2 3">
    <name type="scientific">Schizopora paradoxa</name>
    <dbReference type="NCBI Taxonomy" id="27342"/>
    <lineage>
        <taxon>Eukaryota</taxon>
        <taxon>Fungi</taxon>
        <taxon>Dikarya</taxon>
        <taxon>Basidiomycota</taxon>
        <taxon>Agaricomycotina</taxon>
        <taxon>Agaricomycetes</taxon>
        <taxon>Hymenochaetales</taxon>
        <taxon>Schizoporaceae</taxon>
        <taxon>Schizopora</taxon>
    </lineage>
</organism>
<dbReference type="AlphaFoldDB" id="A0A0H2RJH7"/>